<dbReference type="AlphaFoldDB" id="A0A2V1JU97"/>
<reference evidence="3" key="1">
    <citation type="submission" date="2018-05" db="EMBL/GenBank/DDBJ databases">
        <authorList>
            <person name="Li Y."/>
        </authorList>
    </citation>
    <scope>NUCLEOTIDE SEQUENCE [LARGE SCALE GENOMIC DNA]</scope>
    <source>
        <strain evidence="3">3d-2-2</strain>
    </source>
</reference>
<keyword evidence="1" id="KW-0472">Membrane</keyword>
<keyword evidence="1" id="KW-1133">Transmembrane helix</keyword>
<evidence type="ECO:0000256" key="1">
    <source>
        <dbReference type="SAM" id="Phobius"/>
    </source>
</evidence>
<keyword evidence="3" id="KW-1185">Reference proteome</keyword>
<protein>
    <submittedName>
        <fullName evidence="2">Uncharacterized protein</fullName>
    </submittedName>
</protein>
<feature type="transmembrane region" description="Helical" evidence="1">
    <location>
        <begin position="12"/>
        <end position="36"/>
    </location>
</feature>
<gene>
    <name evidence="2" type="ORF">DD235_15030</name>
</gene>
<dbReference type="EMBL" id="QETA01000007">
    <property type="protein sequence ID" value="PWF21559.1"/>
    <property type="molecule type" value="Genomic_DNA"/>
</dbReference>
<evidence type="ECO:0000313" key="3">
    <source>
        <dbReference type="Proteomes" id="UP000245212"/>
    </source>
</evidence>
<name>A0A2V1JU97_9BURK</name>
<dbReference type="Proteomes" id="UP000245212">
    <property type="component" value="Unassembled WGS sequence"/>
</dbReference>
<feature type="transmembrane region" description="Helical" evidence="1">
    <location>
        <begin position="87"/>
        <end position="106"/>
    </location>
</feature>
<feature type="transmembrane region" description="Helical" evidence="1">
    <location>
        <begin position="42"/>
        <end position="66"/>
    </location>
</feature>
<organism evidence="2 3">
    <name type="scientific">Corticimicrobacter populi</name>
    <dbReference type="NCBI Taxonomy" id="2175229"/>
    <lineage>
        <taxon>Bacteria</taxon>
        <taxon>Pseudomonadati</taxon>
        <taxon>Pseudomonadota</taxon>
        <taxon>Betaproteobacteria</taxon>
        <taxon>Burkholderiales</taxon>
        <taxon>Alcaligenaceae</taxon>
        <taxon>Corticimicrobacter</taxon>
    </lineage>
</organism>
<keyword evidence="1" id="KW-0812">Transmembrane</keyword>
<proteinExistence type="predicted"/>
<sequence length="107" mass="11357">MEWLISALVQLLGALSVIVAIAAVLLGGLLLLLVLFDGSGGLILNSVGILEPLIVLGIGNLICLVLNAGILALRRGHTDLDWLRDRVVRRQLWPALLLLPVGGLLLL</sequence>
<accession>A0A2V1JU97</accession>
<comment type="caution">
    <text evidence="2">The sequence shown here is derived from an EMBL/GenBank/DDBJ whole genome shotgun (WGS) entry which is preliminary data.</text>
</comment>
<evidence type="ECO:0000313" key="2">
    <source>
        <dbReference type="EMBL" id="PWF21559.1"/>
    </source>
</evidence>